<evidence type="ECO:0000313" key="2">
    <source>
        <dbReference type="EMBL" id="MBK0384055.1"/>
    </source>
</evidence>
<gene>
    <name evidence="2" type="ORF">I5M32_13885</name>
</gene>
<dbReference type="EMBL" id="JAEHFY010000021">
    <property type="protein sequence ID" value="MBK0384055.1"/>
    <property type="molecule type" value="Genomic_DNA"/>
</dbReference>
<dbReference type="Gene3D" id="2.60.40.1740">
    <property type="entry name" value="hypothetical protein (bacova_03559)"/>
    <property type="match status" value="1"/>
</dbReference>
<evidence type="ECO:0000259" key="1">
    <source>
        <dbReference type="Pfam" id="PF14274"/>
    </source>
</evidence>
<dbReference type="Pfam" id="PF14274">
    <property type="entry name" value="BT_3044-like_C"/>
    <property type="match status" value="1"/>
</dbReference>
<dbReference type="PROSITE" id="PS51257">
    <property type="entry name" value="PROKAR_LIPOPROTEIN"/>
    <property type="match status" value="1"/>
</dbReference>
<reference evidence="2 3" key="1">
    <citation type="submission" date="2020-12" db="EMBL/GenBank/DDBJ databases">
        <title>Bacterial novel species Pedobacter sp. SD-b isolated from soil.</title>
        <authorList>
            <person name="Jung H.-Y."/>
        </authorList>
    </citation>
    <scope>NUCLEOTIDE SEQUENCE [LARGE SCALE GENOMIC DNA]</scope>
    <source>
        <strain evidence="2 3">SD-b</strain>
    </source>
</reference>
<accession>A0ABS1BMF4</accession>
<protein>
    <submittedName>
        <fullName evidence="2">DUF1735 domain-containing protein</fullName>
    </submittedName>
</protein>
<evidence type="ECO:0000313" key="3">
    <source>
        <dbReference type="Proteomes" id="UP000660024"/>
    </source>
</evidence>
<name>A0ABS1BMF4_9SPHI</name>
<feature type="domain" description="BT-3044-like C-terminal" evidence="1">
    <location>
        <begin position="182"/>
        <end position="293"/>
    </location>
</feature>
<dbReference type="InterPro" id="IPR025371">
    <property type="entry name" value="BT_3044-like_C"/>
</dbReference>
<keyword evidence="3" id="KW-1185">Reference proteome</keyword>
<sequence>MVAQKRIYIMTKNKSKAAAIMLLFATIIGITFSSCAYNDFLDNQFTYTSVYLPKPQIDRTFIVGEGMKIGVGVVLGGRLTNKENVVVEFSLDDALLSGGAFSPLPANYYQLVDAQGNPANNRIVIPAGNVQGFVYVKPDSTKFLSDPLSFSRKYALGFKLTNVIGADSILSNLKSTVISFGYTNRLVGNYFQKGSFVKTTGANSETINYSGAINDAIALSTNSPKTLIVNGEAQFRDANHKMQITIADDNTITIQSVAGSVSVTDNGGSSFDPAKHEIKLNYSFTDNGINYKASDILQFRNRVIDGVNQIY</sequence>
<dbReference type="Proteomes" id="UP000660024">
    <property type="component" value="Unassembled WGS sequence"/>
</dbReference>
<proteinExistence type="predicted"/>
<organism evidence="2 3">
    <name type="scientific">Pedobacter segetis</name>
    <dbReference type="NCBI Taxonomy" id="2793069"/>
    <lineage>
        <taxon>Bacteria</taxon>
        <taxon>Pseudomonadati</taxon>
        <taxon>Bacteroidota</taxon>
        <taxon>Sphingobacteriia</taxon>
        <taxon>Sphingobacteriales</taxon>
        <taxon>Sphingobacteriaceae</taxon>
        <taxon>Pedobacter</taxon>
    </lineage>
</organism>
<comment type="caution">
    <text evidence="2">The sequence shown here is derived from an EMBL/GenBank/DDBJ whole genome shotgun (WGS) entry which is preliminary data.</text>
</comment>